<accession>A0ABD5IFB3</accession>
<evidence type="ECO:0000256" key="2">
    <source>
        <dbReference type="ARBA" id="ARBA00007400"/>
    </source>
</evidence>
<dbReference type="GO" id="GO:0016746">
    <property type="term" value="F:acyltransferase activity"/>
    <property type="evidence" value="ECO:0007669"/>
    <property type="project" value="UniProtKB-KW"/>
</dbReference>
<feature type="transmembrane region" description="Helical" evidence="7">
    <location>
        <begin position="166"/>
        <end position="185"/>
    </location>
</feature>
<protein>
    <submittedName>
        <fullName evidence="9">Acyltransferase family protein</fullName>
    </submittedName>
</protein>
<evidence type="ECO:0000256" key="6">
    <source>
        <dbReference type="ARBA" id="ARBA00023136"/>
    </source>
</evidence>
<name>A0ABD5IFB3_SERMA</name>
<feature type="transmembrane region" description="Helical" evidence="7">
    <location>
        <begin position="312"/>
        <end position="334"/>
    </location>
</feature>
<comment type="subcellular location">
    <subcellularLocation>
        <location evidence="1">Cell membrane</location>
        <topology evidence="1">Multi-pass membrane protein</topology>
    </subcellularLocation>
</comment>
<dbReference type="GO" id="GO:0005886">
    <property type="term" value="C:plasma membrane"/>
    <property type="evidence" value="ECO:0007669"/>
    <property type="project" value="UniProtKB-SubCell"/>
</dbReference>
<keyword evidence="4 7" id="KW-0812">Transmembrane</keyword>
<feature type="transmembrane region" description="Helical" evidence="7">
    <location>
        <begin position="136"/>
        <end position="159"/>
    </location>
</feature>
<dbReference type="RefSeq" id="WP_319857150.1">
    <property type="nucleotide sequence ID" value="NZ_JAXABG010000005.1"/>
</dbReference>
<evidence type="ECO:0000313" key="9">
    <source>
        <dbReference type="EMBL" id="MDX7082717.1"/>
    </source>
</evidence>
<proteinExistence type="inferred from homology"/>
<reference evidence="9 10" key="1">
    <citation type="submission" date="2023-11" db="EMBL/GenBank/DDBJ databases">
        <title>Detection of rare carbapenemases in Enterobacterales - comparison of two colorimetric and two CIM-based carbapenemase assays.</title>
        <authorList>
            <person name="Schaffarczyk L."/>
            <person name="Noster J."/>
            <person name="Stelzer Y."/>
            <person name="Sattler J."/>
            <person name="Gatermann S."/>
            <person name="Hamprecht A."/>
        </authorList>
    </citation>
    <scope>NUCLEOTIDE SEQUENCE [LARGE SCALE GENOMIC DNA]</scope>
    <source>
        <strain evidence="9 10">CIM-Carb-136</strain>
    </source>
</reference>
<evidence type="ECO:0000256" key="1">
    <source>
        <dbReference type="ARBA" id="ARBA00004651"/>
    </source>
</evidence>
<dbReference type="PANTHER" id="PTHR40074:SF4">
    <property type="entry name" value="INNER MEMBRANE PROTEIN YCFT"/>
    <property type="match status" value="1"/>
</dbReference>
<dbReference type="AlphaFoldDB" id="A0ABD5IFB3"/>
<keyword evidence="9" id="KW-0012">Acyltransferase</keyword>
<keyword evidence="3" id="KW-1003">Cell membrane</keyword>
<keyword evidence="5 7" id="KW-1133">Transmembrane helix</keyword>
<feature type="transmembrane region" description="Helical" evidence="7">
    <location>
        <begin position="12"/>
        <end position="37"/>
    </location>
</feature>
<feature type="transmembrane region" description="Helical" evidence="7">
    <location>
        <begin position="220"/>
        <end position="237"/>
    </location>
</feature>
<dbReference type="Pfam" id="PF01757">
    <property type="entry name" value="Acyl_transf_3"/>
    <property type="match status" value="1"/>
</dbReference>
<feature type="transmembrane region" description="Helical" evidence="7">
    <location>
        <begin position="191"/>
        <end position="208"/>
    </location>
</feature>
<dbReference type="InterPro" id="IPR002656">
    <property type="entry name" value="Acyl_transf_3_dom"/>
</dbReference>
<keyword evidence="6 7" id="KW-0472">Membrane</keyword>
<evidence type="ECO:0000256" key="3">
    <source>
        <dbReference type="ARBA" id="ARBA00022475"/>
    </source>
</evidence>
<gene>
    <name evidence="9" type="ORF">SJ435_09985</name>
</gene>
<feature type="transmembrane region" description="Helical" evidence="7">
    <location>
        <begin position="57"/>
        <end position="75"/>
    </location>
</feature>
<feature type="domain" description="Acyltransferase 3" evidence="8">
    <location>
        <begin position="11"/>
        <end position="316"/>
    </location>
</feature>
<feature type="transmembrane region" description="Helical" evidence="7">
    <location>
        <begin position="243"/>
        <end position="261"/>
    </location>
</feature>
<keyword evidence="9" id="KW-0808">Transferase</keyword>
<dbReference type="PANTHER" id="PTHR40074">
    <property type="entry name" value="O-ACETYLTRANSFERASE WECH"/>
    <property type="match status" value="1"/>
</dbReference>
<comment type="caution">
    <text evidence="9">The sequence shown here is derived from an EMBL/GenBank/DDBJ whole genome shotgun (WGS) entry which is preliminary data.</text>
</comment>
<dbReference type="EMBL" id="JAXABG010000005">
    <property type="protein sequence ID" value="MDX7082717.1"/>
    <property type="molecule type" value="Genomic_DNA"/>
</dbReference>
<evidence type="ECO:0000313" key="10">
    <source>
        <dbReference type="Proteomes" id="UP001275057"/>
    </source>
</evidence>
<evidence type="ECO:0000256" key="4">
    <source>
        <dbReference type="ARBA" id="ARBA00022692"/>
    </source>
</evidence>
<feature type="transmembrane region" description="Helical" evidence="7">
    <location>
        <begin position="282"/>
        <end position="300"/>
    </location>
</feature>
<evidence type="ECO:0000259" key="8">
    <source>
        <dbReference type="Pfam" id="PF01757"/>
    </source>
</evidence>
<sequence>MSTINNKKEILWINTLKGICILLVVLHHSIITTLIPSIDHLSSGQLPAKLWLTFNKIVSPLRMPAFFFVSGLLAVKAINSKSWSEVFTSKVSNLLYLYILWGLLQWFFIKGFISPIMESQLSDSENSAYAENIKEFSSLLAFAKTSLWYLYALAGYFLVAKLFFHFKYILLAVAVTLNYCAALGIIEGWGIISIAQNMIYFLFGVFFSEELVRATNVTKRNIFIWLAILTLAIININLGIGKNIFTCTLAIIISIIICKTLNNKFNLSWLNWIGKNTLQIYVIHRVVIEIIGVSSLNIGIDNGLFENTKISLLWGVLFPLLDVAVCTSVSILLWKILNNHIGKYLFLHPKLIKSPILK</sequence>
<dbReference type="Proteomes" id="UP001275057">
    <property type="component" value="Unassembled WGS sequence"/>
</dbReference>
<evidence type="ECO:0000256" key="7">
    <source>
        <dbReference type="SAM" id="Phobius"/>
    </source>
</evidence>
<feature type="transmembrane region" description="Helical" evidence="7">
    <location>
        <begin position="95"/>
        <end position="116"/>
    </location>
</feature>
<organism evidence="9 10">
    <name type="scientific">Serratia marcescens</name>
    <dbReference type="NCBI Taxonomy" id="615"/>
    <lineage>
        <taxon>Bacteria</taxon>
        <taxon>Pseudomonadati</taxon>
        <taxon>Pseudomonadota</taxon>
        <taxon>Gammaproteobacteria</taxon>
        <taxon>Enterobacterales</taxon>
        <taxon>Yersiniaceae</taxon>
        <taxon>Serratia</taxon>
    </lineage>
</organism>
<comment type="similarity">
    <text evidence="2">Belongs to the acyltransferase 3 family.</text>
</comment>
<evidence type="ECO:0000256" key="5">
    <source>
        <dbReference type="ARBA" id="ARBA00022989"/>
    </source>
</evidence>